<dbReference type="InterPro" id="IPR011600">
    <property type="entry name" value="Pept_C14_caspase"/>
</dbReference>
<dbReference type="Gene3D" id="1.10.510.10">
    <property type="entry name" value="Transferase(Phosphotransferase) domain 1"/>
    <property type="match status" value="1"/>
</dbReference>
<dbReference type="PANTHER" id="PTHR37542">
    <property type="entry name" value="HELO DOMAIN-CONTAINING PROTEIN-RELATED"/>
    <property type="match status" value="1"/>
</dbReference>
<evidence type="ECO:0000313" key="3">
    <source>
        <dbReference type="Proteomes" id="UP001275084"/>
    </source>
</evidence>
<sequence>MGDSALKTALNRSLENRFQRSSNYDHVAVLVLYWKDCTDKGYSEEAGQVAELFSGSFKYRVERYEIPSDASELELDARISNFLLANRKPDTLLILHYGGHGNPDDDRGQDRESVWCAEPDEDAPFLKWSNIQPKLKQHKSEVLVLLDCCYGAQAARDSQPRRRSPVPPNVELLAACGMGEKTIRPGPQSFTSLLLAELRSQLDQEGYAVMALAHKNMAAKQSRLGQSAVHFALEGKGGTIHLPPFQRNAKDSQSRMKAAASLIMHFSVSDSDRRAFEDVIEWLKINPPRTVSRVVVEDIVRSATAVYQYTSGSEDGQRSTSNFSALPEPAQRDVWSRWRNFGAAVSGLARYVGGTQSIETLLPSSINELSEDVVHGLDKALRPVQSAIERNIMSLPEMAQEKTLLKAIDNKLLKDLGFGDTLKMRLAARFNTRARQDDWMEVDPCDIPFKPDSRFQNFAIEQVSQLGQVLVECQTYSKGAAERPVLASSKRSMQTLATLLNSSKSADFHTLTCLRFFHEPVAGRYGLVFAIPEGSRANHISLRDIIDRVAGEYRPTLGERFDIAHKVGKAILKWHLVDWVHQGIASHNVIFFYDPTSGVDYSKPYLCGFAYSRENMTPSTGRFVEDFDLNVYRHPDRQGVPTKYHRKEHDIYAFGILLLEIGMWGQAGKLFNSEEREFLSPYQMTQKIVKTSQEILAHVMGSLYEQATRTCLTGEFGVDVDDAMQSNLAAAFDTKILEALKQGVVIGK</sequence>
<organism evidence="2 3">
    <name type="scientific">Lasiosphaeria hispida</name>
    <dbReference type="NCBI Taxonomy" id="260671"/>
    <lineage>
        <taxon>Eukaryota</taxon>
        <taxon>Fungi</taxon>
        <taxon>Dikarya</taxon>
        <taxon>Ascomycota</taxon>
        <taxon>Pezizomycotina</taxon>
        <taxon>Sordariomycetes</taxon>
        <taxon>Sordariomycetidae</taxon>
        <taxon>Sordariales</taxon>
        <taxon>Lasiosphaeriaceae</taxon>
        <taxon>Lasiosphaeria</taxon>
    </lineage>
</organism>
<dbReference type="PROSITE" id="PS50011">
    <property type="entry name" value="PROTEIN_KINASE_DOM"/>
    <property type="match status" value="1"/>
</dbReference>
<feature type="domain" description="Protein kinase" evidence="1">
    <location>
        <begin position="410"/>
        <end position="748"/>
    </location>
</feature>
<gene>
    <name evidence="2" type="ORF">B0T25DRAFT_299044</name>
</gene>
<dbReference type="GO" id="GO:0006508">
    <property type="term" value="P:proteolysis"/>
    <property type="evidence" value="ECO:0007669"/>
    <property type="project" value="InterPro"/>
</dbReference>
<reference evidence="2" key="1">
    <citation type="journal article" date="2023" name="Mol. Phylogenet. Evol.">
        <title>Genome-scale phylogeny and comparative genomics of the fungal order Sordariales.</title>
        <authorList>
            <person name="Hensen N."/>
            <person name="Bonometti L."/>
            <person name="Westerberg I."/>
            <person name="Brannstrom I.O."/>
            <person name="Guillou S."/>
            <person name="Cros-Aarteil S."/>
            <person name="Calhoun S."/>
            <person name="Haridas S."/>
            <person name="Kuo A."/>
            <person name="Mondo S."/>
            <person name="Pangilinan J."/>
            <person name="Riley R."/>
            <person name="LaButti K."/>
            <person name="Andreopoulos B."/>
            <person name="Lipzen A."/>
            <person name="Chen C."/>
            <person name="Yan M."/>
            <person name="Daum C."/>
            <person name="Ng V."/>
            <person name="Clum A."/>
            <person name="Steindorff A."/>
            <person name="Ohm R.A."/>
            <person name="Martin F."/>
            <person name="Silar P."/>
            <person name="Natvig D.O."/>
            <person name="Lalanne C."/>
            <person name="Gautier V."/>
            <person name="Ament-Velasquez S.L."/>
            <person name="Kruys A."/>
            <person name="Hutchinson M.I."/>
            <person name="Powell A.J."/>
            <person name="Barry K."/>
            <person name="Miller A.N."/>
            <person name="Grigoriev I.V."/>
            <person name="Debuchy R."/>
            <person name="Gladieux P."/>
            <person name="Hiltunen Thoren M."/>
            <person name="Johannesson H."/>
        </authorList>
    </citation>
    <scope>NUCLEOTIDE SEQUENCE</scope>
    <source>
        <strain evidence="2">CBS 955.72</strain>
    </source>
</reference>
<dbReference type="GO" id="GO:0004672">
    <property type="term" value="F:protein kinase activity"/>
    <property type="evidence" value="ECO:0007669"/>
    <property type="project" value="InterPro"/>
</dbReference>
<dbReference type="EMBL" id="JAUIQD010000007">
    <property type="protein sequence ID" value="KAK3343402.1"/>
    <property type="molecule type" value="Genomic_DNA"/>
</dbReference>
<evidence type="ECO:0000313" key="2">
    <source>
        <dbReference type="EMBL" id="KAK3343402.1"/>
    </source>
</evidence>
<dbReference type="Proteomes" id="UP001275084">
    <property type="component" value="Unassembled WGS sequence"/>
</dbReference>
<protein>
    <recommendedName>
        <fullName evidence="1">Protein kinase domain-containing protein</fullName>
    </recommendedName>
</protein>
<name>A0AAJ0H7U1_9PEZI</name>
<reference evidence="2" key="2">
    <citation type="submission" date="2023-06" db="EMBL/GenBank/DDBJ databases">
        <authorList>
            <consortium name="Lawrence Berkeley National Laboratory"/>
            <person name="Haridas S."/>
            <person name="Hensen N."/>
            <person name="Bonometti L."/>
            <person name="Westerberg I."/>
            <person name="Brannstrom I.O."/>
            <person name="Guillou S."/>
            <person name="Cros-Aarteil S."/>
            <person name="Calhoun S."/>
            <person name="Kuo A."/>
            <person name="Mondo S."/>
            <person name="Pangilinan J."/>
            <person name="Riley R."/>
            <person name="Labutti K."/>
            <person name="Andreopoulos B."/>
            <person name="Lipzen A."/>
            <person name="Chen C."/>
            <person name="Yanf M."/>
            <person name="Daum C."/>
            <person name="Ng V."/>
            <person name="Clum A."/>
            <person name="Steindorff A."/>
            <person name="Ohm R."/>
            <person name="Martin F."/>
            <person name="Silar P."/>
            <person name="Natvig D."/>
            <person name="Lalanne C."/>
            <person name="Gautier V."/>
            <person name="Ament-Velasquez S.L."/>
            <person name="Kruys A."/>
            <person name="Hutchinson M.I."/>
            <person name="Powell A.J."/>
            <person name="Barry K."/>
            <person name="Miller A.N."/>
            <person name="Grigoriev I.V."/>
            <person name="Debuchy R."/>
            <person name="Gladieux P."/>
            <person name="Thoren M.H."/>
            <person name="Johannesson H."/>
        </authorList>
    </citation>
    <scope>NUCLEOTIDE SEQUENCE</scope>
    <source>
        <strain evidence="2">CBS 955.72</strain>
    </source>
</reference>
<dbReference type="Gene3D" id="3.40.50.1460">
    <property type="match status" value="1"/>
</dbReference>
<keyword evidence="3" id="KW-1185">Reference proteome</keyword>
<dbReference type="AlphaFoldDB" id="A0AAJ0H7U1"/>
<proteinExistence type="predicted"/>
<dbReference type="Pfam" id="PF00656">
    <property type="entry name" value="Peptidase_C14"/>
    <property type="match status" value="1"/>
</dbReference>
<dbReference type="PANTHER" id="PTHR37542:SF3">
    <property type="entry name" value="PRION-INHIBITION AND PROPAGATION HELO DOMAIN-CONTAINING PROTEIN"/>
    <property type="match status" value="1"/>
</dbReference>
<comment type="caution">
    <text evidence="2">The sequence shown here is derived from an EMBL/GenBank/DDBJ whole genome shotgun (WGS) entry which is preliminary data.</text>
</comment>
<dbReference type="InterPro" id="IPR011009">
    <property type="entry name" value="Kinase-like_dom_sf"/>
</dbReference>
<dbReference type="GO" id="GO:0005524">
    <property type="term" value="F:ATP binding"/>
    <property type="evidence" value="ECO:0007669"/>
    <property type="project" value="InterPro"/>
</dbReference>
<evidence type="ECO:0000259" key="1">
    <source>
        <dbReference type="PROSITE" id="PS50011"/>
    </source>
</evidence>
<accession>A0AAJ0H7U1</accession>
<dbReference type="InterPro" id="IPR056002">
    <property type="entry name" value="DUF7580"/>
</dbReference>
<dbReference type="GO" id="GO:0004197">
    <property type="term" value="F:cysteine-type endopeptidase activity"/>
    <property type="evidence" value="ECO:0007669"/>
    <property type="project" value="InterPro"/>
</dbReference>
<dbReference type="InterPro" id="IPR000719">
    <property type="entry name" value="Prot_kinase_dom"/>
</dbReference>
<dbReference type="SUPFAM" id="SSF56112">
    <property type="entry name" value="Protein kinase-like (PK-like)"/>
    <property type="match status" value="1"/>
</dbReference>
<dbReference type="Pfam" id="PF24476">
    <property type="entry name" value="DUF7580"/>
    <property type="match status" value="1"/>
</dbReference>